<evidence type="ECO:0000256" key="7">
    <source>
        <dbReference type="SAM" id="Phobius"/>
    </source>
</evidence>
<evidence type="ECO:0000259" key="8">
    <source>
        <dbReference type="PROSITE" id="PS50850"/>
    </source>
</evidence>
<reference evidence="9 11" key="1">
    <citation type="submission" date="2020-06" db="EMBL/GenBank/DDBJ databases">
        <title>Anoxygenic phototrophic Chloroflexota member uses a Type I reaction center.</title>
        <authorList>
            <person name="Tsuji J.M."/>
            <person name="Shaw N.A."/>
            <person name="Nagashima S."/>
            <person name="Venkiteswaran J."/>
            <person name="Schiff S.L."/>
            <person name="Hanada S."/>
            <person name="Tank M."/>
            <person name="Neufeld J.D."/>
        </authorList>
    </citation>
    <scope>NUCLEOTIDE SEQUENCE [LARGE SCALE GENOMIC DNA]</scope>
    <source>
        <strain evidence="9">L227-S17</strain>
    </source>
</reference>
<dbReference type="Proteomes" id="UP000521676">
    <property type="component" value="Unassembled WGS sequence"/>
</dbReference>
<feature type="domain" description="Major facilitator superfamily (MFS) profile" evidence="8">
    <location>
        <begin position="47"/>
        <end position="512"/>
    </location>
</feature>
<sequence length="520" mass="56188">MSLQEPIKRELDESSHGIEVIEHEIEERQHHHPLDNIKEKLLVSRGSIVASILSTLFLRIGSRTSFVILGFYLGKNFESAVLAVVVIEAFYISELVFAPLIGALSDRKGRKPYMLYAPVVGSIAVLMLALASIIFPRPNVGVIDLPLIALLLMLLVGRLLEGMATALNAPANLGYLADATIGSDRLRARVVTAFEVATVGGISLAIPFGGQVYRLFGTAGFAVVIAIYAITYLCIYFFMEESLTREEQSKAQGSVIESLSVIKEKRIFTFIPSWLAVNMFLGAALTLTTIILAYPTPNVGKTIDPITFSAEARPTVQFANSVLHDFKFALAGQDADTRHPNQLLYGGFTPSDATMIVGAYGLVFLVGMGIWMLIVPRLRRTTVMMVGLIGLVIITGILTFYNSLGENPATLTDGTKTTILFLLPLLILGVILMSGFTPASLIHLAAISETLPGKRGAVMGLYSVLLGVGQFIGAWLGGIFVDMGGFYGLMIYSAALSIISLGSVLYMRSHNHDLIKSSGH</sequence>
<feature type="transmembrane region" description="Helical" evidence="7">
    <location>
        <begin position="48"/>
        <end position="73"/>
    </location>
</feature>
<evidence type="ECO:0000313" key="10">
    <source>
        <dbReference type="EMBL" id="WJW65929.1"/>
    </source>
</evidence>
<dbReference type="InterPro" id="IPR020846">
    <property type="entry name" value="MFS_dom"/>
</dbReference>
<dbReference type="InterPro" id="IPR036259">
    <property type="entry name" value="MFS_trans_sf"/>
</dbReference>
<reference evidence="10" key="2">
    <citation type="journal article" date="2024" name="Nature">
        <title>Anoxygenic phototroph of the Chloroflexota uses a type I reaction centre.</title>
        <authorList>
            <person name="Tsuji J.M."/>
            <person name="Shaw N.A."/>
            <person name="Nagashima S."/>
            <person name="Venkiteswaran J.J."/>
            <person name="Schiff S.L."/>
            <person name="Watanabe T."/>
            <person name="Fukui M."/>
            <person name="Hanada S."/>
            <person name="Tank M."/>
            <person name="Neufeld J.D."/>
        </authorList>
    </citation>
    <scope>NUCLEOTIDE SEQUENCE</scope>
    <source>
        <strain evidence="10">L227-S17</strain>
    </source>
</reference>
<accession>A0A8T7M2L4</accession>
<feature type="transmembrane region" description="Helical" evidence="7">
    <location>
        <begin position="486"/>
        <end position="507"/>
    </location>
</feature>
<evidence type="ECO:0000256" key="5">
    <source>
        <dbReference type="ARBA" id="ARBA00022989"/>
    </source>
</evidence>
<keyword evidence="4 7" id="KW-0812">Transmembrane</keyword>
<dbReference type="EMBL" id="JACATZ010000001">
    <property type="protein sequence ID" value="NWJ46560.1"/>
    <property type="molecule type" value="Genomic_DNA"/>
</dbReference>
<proteinExistence type="predicted"/>
<keyword evidence="3" id="KW-1003">Cell membrane</keyword>
<feature type="transmembrane region" description="Helical" evidence="7">
    <location>
        <begin position="382"/>
        <end position="401"/>
    </location>
</feature>
<organism evidence="9 11">
    <name type="scientific">Candidatus Chlorohelix allophototropha</name>
    <dbReference type="NCBI Taxonomy" id="3003348"/>
    <lineage>
        <taxon>Bacteria</taxon>
        <taxon>Bacillati</taxon>
        <taxon>Chloroflexota</taxon>
        <taxon>Chloroflexia</taxon>
        <taxon>Candidatus Chloroheliales</taxon>
        <taxon>Candidatus Chloroheliaceae</taxon>
        <taxon>Candidatus Chlorohelix</taxon>
    </lineage>
</organism>
<dbReference type="PROSITE" id="PS50850">
    <property type="entry name" value="MFS"/>
    <property type="match status" value="1"/>
</dbReference>
<dbReference type="GO" id="GO:0022857">
    <property type="term" value="F:transmembrane transporter activity"/>
    <property type="evidence" value="ECO:0007669"/>
    <property type="project" value="InterPro"/>
</dbReference>
<dbReference type="Gene3D" id="1.20.1250.20">
    <property type="entry name" value="MFS general substrate transporter like domains"/>
    <property type="match status" value="2"/>
</dbReference>
<dbReference type="Pfam" id="PF07690">
    <property type="entry name" value="MFS_1"/>
    <property type="match status" value="2"/>
</dbReference>
<dbReference type="AlphaFoldDB" id="A0A8T7M2L4"/>
<evidence type="ECO:0000256" key="3">
    <source>
        <dbReference type="ARBA" id="ARBA00022475"/>
    </source>
</evidence>
<protein>
    <submittedName>
        <fullName evidence="9">MFS transporter</fullName>
    </submittedName>
</protein>
<feature type="transmembrane region" description="Helical" evidence="7">
    <location>
        <begin position="267"/>
        <end position="294"/>
    </location>
</feature>
<dbReference type="PANTHER" id="PTHR23517">
    <property type="entry name" value="RESISTANCE PROTEIN MDTM, PUTATIVE-RELATED-RELATED"/>
    <property type="match status" value="1"/>
</dbReference>
<evidence type="ECO:0000256" key="4">
    <source>
        <dbReference type="ARBA" id="ARBA00022692"/>
    </source>
</evidence>
<dbReference type="InterPro" id="IPR050171">
    <property type="entry name" value="MFS_Transporters"/>
</dbReference>
<evidence type="ECO:0000313" key="11">
    <source>
        <dbReference type="Proteomes" id="UP000521676"/>
    </source>
</evidence>
<evidence type="ECO:0000256" key="1">
    <source>
        <dbReference type="ARBA" id="ARBA00004651"/>
    </source>
</evidence>
<dbReference type="RefSeq" id="WP_341467816.1">
    <property type="nucleotide sequence ID" value="NZ_CP128399.1"/>
</dbReference>
<dbReference type="SUPFAM" id="SSF103473">
    <property type="entry name" value="MFS general substrate transporter"/>
    <property type="match status" value="1"/>
</dbReference>
<keyword evidence="6 7" id="KW-0472">Membrane</keyword>
<dbReference type="GO" id="GO:0005886">
    <property type="term" value="C:plasma membrane"/>
    <property type="evidence" value="ECO:0007669"/>
    <property type="project" value="UniProtKB-SubCell"/>
</dbReference>
<feature type="transmembrane region" description="Helical" evidence="7">
    <location>
        <begin position="79"/>
        <end position="101"/>
    </location>
</feature>
<feature type="transmembrane region" description="Helical" evidence="7">
    <location>
        <begin position="113"/>
        <end position="135"/>
    </location>
</feature>
<feature type="transmembrane region" description="Helical" evidence="7">
    <location>
        <begin position="421"/>
        <end position="447"/>
    </location>
</feature>
<feature type="transmembrane region" description="Helical" evidence="7">
    <location>
        <begin position="147"/>
        <end position="169"/>
    </location>
</feature>
<feature type="transmembrane region" description="Helical" evidence="7">
    <location>
        <begin position="215"/>
        <end position="239"/>
    </location>
</feature>
<keyword evidence="12" id="KW-1185">Reference proteome</keyword>
<comment type="subcellular location">
    <subcellularLocation>
        <location evidence="1">Cell membrane</location>
        <topology evidence="1">Multi-pass membrane protein</topology>
    </subcellularLocation>
</comment>
<evidence type="ECO:0000256" key="2">
    <source>
        <dbReference type="ARBA" id="ARBA00022448"/>
    </source>
</evidence>
<feature type="transmembrane region" description="Helical" evidence="7">
    <location>
        <begin position="353"/>
        <end position="375"/>
    </location>
</feature>
<name>A0A8T7M2L4_9CHLR</name>
<keyword evidence="2" id="KW-0813">Transport</keyword>
<gene>
    <name evidence="9" type="ORF">HXX08_11830</name>
    <name evidence="10" type="ORF">OZ401_001709</name>
</gene>
<dbReference type="Proteomes" id="UP001431572">
    <property type="component" value="Chromosome 1"/>
</dbReference>
<evidence type="ECO:0000256" key="6">
    <source>
        <dbReference type="ARBA" id="ARBA00023136"/>
    </source>
</evidence>
<evidence type="ECO:0000313" key="12">
    <source>
        <dbReference type="Proteomes" id="UP001431572"/>
    </source>
</evidence>
<keyword evidence="5 7" id="KW-1133">Transmembrane helix</keyword>
<dbReference type="EMBL" id="CP128399">
    <property type="protein sequence ID" value="WJW65929.1"/>
    <property type="molecule type" value="Genomic_DNA"/>
</dbReference>
<feature type="transmembrane region" description="Helical" evidence="7">
    <location>
        <begin position="190"/>
        <end position="209"/>
    </location>
</feature>
<dbReference type="InterPro" id="IPR011701">
    <property type="entry name" value="MFS"/>
</dbReference>
<evidence type="ECO:0000313" key="9">
    <source>
        <dbReference type="EMBL" id="NWJ46560.1"/>
    </source>
</evidence>
<feature type="transmembrane region" description="Helical" evidence="7">
    <location>
        <begin position="459"/>
        <end position="480"/>
    </location>
</feature>